<feature type="region of interest" description="Disordered" evidence="1">
    <location>
        <begin position="1"/>
        <end position="26"/>
    </location>
</feature>
<evidence type="ECO:0000256" key="1">
    <source>
        <dbReference type="SAM" id="MobiDB-lite"/>
    </source>
</evidence>
<evidence type="ECO:0000313" key="2">
    <source>
        <dbReference type="EMBL" id="KAK1540177.1"/>
    </source>
</evidence>
<proteinExistence type="predicted"/>
<gene>
    <name evidence="2" type="ORF">CCOS01_01491</name>
</gene>
<accession>A0AAI9ZB93</accession>
<comment type="caution">
    <text evidence="2">The sequence shown here is derived from an EMBL/GenBank/DDBJ whole genome shotgun (WGS) entry which is preliminary data.</text>
</comment>
<dbReference type="RefSeq" id="XP_060321124.1">
    <property type="nucleotide sequence ID" value="XM_060449686.1"/>
</dbReference>
<organism evidence="2 3">
    <name type="scientific">Colletotrichum costaricense</name>
    <dbReference type="NCBI Taxonomy" id="1209916"/>
    <lineage>
        <taxon>Eukaryota</taxon>
        <taxon>Fungi</taxon>
        <taxon>Dikarya</taxon>
        <taxon>Ascomycota</taxon>
        <taxon>Pezizomycotina</taxon>
        <taxon>Sordariomycetes</taxon>
        <taxon>Hypocreomycetidae</taxon>
        <taxon>Glomerellales</taxon>
        <taxon>Glomerellaceae</taxon>
        <taxon>Colletotrichum</taxon>
        <taxon>Colletotrichum acutatum species complex</taxon>
    </lineage>
</organism>
<feature type="compositionally biased region" description="Polar residues" evidence="1">
    <location>
        <begin position="1"/>
        <end position="13"/>
    </location>
</feature>
<dbReference type="AlphaFoldDB" id="A0AAI9ZB93"/>
<sequence>MSDPRTGQLSLTQPSPPGELAGAGDISERQGTKLNLIATWRQKRSNLLEILSEKCVGSWRSRGYYDKGLELDRQGPLRMHGGRMVLRTTRSTRVDCAAGQRKCKALNESLFTQR</sequence>
<protein>
    <submittedName>
        <fullName evidence="2">Uncharacterized protein</fullName>
    </submittedName>
</protein>
<name>A0AAI9ZB93_9PEZI</name>
<dbReference type="EMBL" id="MOOE01000001">
    <property type="protein sequence ID" value="KAK1540177.1"/>
    <property type="molecule type" value="Genomic_DNA"/>
</dbReference>
<keyword evidence="3" id="KW-1185">Reference proteome</keyword>
<evidence type="ECO:0000313" key="3">
    <source>
        <dbReference type="Proteomes" id="UP001240678"/>
    </source>
</evidence>
<reference evidence="2 3" key="1">
    <citation type="submission" date="2016-10" db="EMBL/GenBank/DDBJ databases">
        <title>The genome sequence of Colletotrichum fioriniae PJ7.</title>
        <authorList>
            <person name="Baroncelli R."/>
        </authorList>
    </citation>
    <scope>NUCLEOTIDE SEQUENCE [LARGE SCALE GENOMIC DNA]</scope>
    <source>
        <strain evidence="2 3">IMI 309622</strain>
    </source>
</reference>
<dbReference type="GeneID" id="85333233"/>
<dbReference type="Proteomes" id="UP001240678">
    <property type="component" value="Unassembled WGS sequence"/>
</dbReference>